<feature type="chain" id="PRO_5038747851" evidence="2">
    <location>
        <begin position="21"/>
        <end position="204"/>
    </location>
</feature>
<protein>
    <submittedName>
        <fullName evidence="3">Uncharacterized protein</fullName>
    </submittedName>
</protein>
<accession>A0A173VX26</accession>
<evidence type="ECO:0000313" key="3">
    <source>
        <dbReference type="EMBL" id="CUN30707.1"/>
    </source>
</evidence>
<proteinExistence type="predicted"/>
<gene>
    <name evidence="3" type="ORF">ERS852444_03492</name>
</gene>
<feature type="signal peptide" evidence="2">
    <location>
        <begin position="1"/>
        <end position="20"/>
    </location>
</feature>
<feature type="region of interest" description="Disordered" evidence="1">
    <location>
        <begin position="24"/>
        <end position="49"/>
    </location>
</feature>
<evidence type="ECO:0000256" key="2">
    <source>
        <dbReference type="SAM" id="SignalP"/>
    </source>
</evidence>
<feature type="compositionally biased region" description="Low complexity" evidence="1">
    <location>
        <begin position="26"/>
        <end position="42"/>
    </location>
</feature>
<evidence type="ECO:0000256" key="1">
    <source>
        <dbReference type="SAM" id="MobiDB-lite"/>
    </source>
</evidence>
<dbReference type="Proteomes" id="UP000095453">
    <property type="component" value="Unassembled WGS sequence"/>
</dbReference>
<dbReference type="RefSeq" id="WP_055172255.1">
    <property type="nucleotide sequence ID" value="NZ_CYXX01000046.1"/>
</dbReference>
<organism evidence="3 4">
    <name type="scientific">Roseburia inulinivorans</name>
    <dbReference type="NCBI Taxonomy" id="360807"/>
    <lineage>
        <taxon>Bacteria</taxon>
        <taxon>Bacillati</taxon>
        <taxon>Bacillota</taxon>
        <taxon>Clostridia</taxon>
        <taxon>Lachnospirales</taxon>
        <taxon>Lachnospiraceae</taxon>
        <taxon>Roseburia</taxon>
    </lineage>
</organism>
<name>A0A173VX26_9FIRM</name>
<reference evidence="3 4" key="1">
    <citation type="submission" date="2015-09" db="EMBL/GenBank/DDBJ databases">
        <authorList>
            <consortium name="Pathogen Informatics"/>
        </authorList>
    </citation>
    <scope>NUCLEOTIDE SEQUENCE [LARGE SCALE GENOMIC DNA]</scope>
    <source>
        <strain evidence="3 4">2789STDY5608887</strain>
    </source>
</reference>
<evidence type="ECO:0000313" key="4">
    <source>
        <dbReference type="Proteomes" id="UP000095453"/>
    </source>
</evidence>
<dbReference type="EMBL" id="CYXX01000046">
    <property type="protein sequence ID" value="CUN30707.1"/>
    <property type="molecule type" value="Genomic_DNA"/>
</dbReference>
<keyword evidence="2" id="KW-0732">Signal</keyword>
<sequence>MKKKLLTALLVGAMALNITACGGSSDAAAPADNDQQTTTTDTASDDAADTEEDAVDVEDAAEEAADTTEEEGFSLLDVTADLVDAALYAVDDDNTEYVITLFRDPDGYSYVSLMIVPQDGQGDVLCGAYDDSNVTNVTDEDNIDWTEISTTDVYTGDDFSAVFVEADDGSVAIANSDFSLVMEGQYLTADEAIDYMGAAANYIN</sequence>
<dbReference type="AlphaFoldDB" id="A0A173VX26"/>